<keyword evidence="3" id="KW-1185">Reference proteome</keyword>
<keyword evidence="1" id="KW-0812">Transmembrane</keyword>
<keyword evidence="1" id="KW-0472">Membrane</keyword>
<evidence type="ECO:0000313" key="2">
    <source>
        <dbReference type="EMBL" id="CAK9321215.1"/>
    </source>
</evidence>
<reference evidence="2 3" key="1">
    <citation type="submission" date="2024-03" db="EMBL/GenBank/DDBJ databases">
        <authorList>
            <person name="Gkanogiannis A."/>
            <person name="Becerra Lopez-Lavalle L."/>
        </authorList>
    </citation>
    <scope>NUCLEOTIDE SEQUENCE [LARGE SCALE GENOMIC DNA]</scope>
</reference>
<dbReference type="EMBL" id="OZ021738">
    <property type="protein sequence ID" value="CAK9321215.1"/>
    <property type="molecule type" value="Genomic_DNA"/>
</dbReference>
<evidence type="ECO:0000256" key="1">
    <source>
        <dbReference type="SAM" id="Phobius"/>
    </source>
</evidence>
<sequence>MRYKRFNTVSVVLHLFLYSLSFSLSIFPAVPLQLSSSRTVVSDRFRSKGLEAKASYILHSLRNSAVFVSVWFEVEKICMPVLEIELLAGFFVSCSLGCIAQIRFKMRKELPTLLTKDCDISKGKRRTLLISAQTAQSKVVRSELSSSICTEYNRHTCCTSTSALLISLSR</sequence>
<organism evidence="2 3">
    <name type="scientific">Citrullus colocynthis</name>
    <name type="common">colocynth</name>
    <dbReference type="NCBI Taxonomy" id="252529"/>
    <lineage>
        <taxon>Eukaryota</taxon>
        <taxon>Viridiplantae</taxon>
        <taxon>Streptophyta</taxon>
        <taxon>Embryophyta</taxon>
        <taxon>Tracheophyta</taxon>
        <taxon>Spermatophyta</taxon>
        <taxon>Magnoliopsida</taxon>
        <taxon>eudicotyledons</taxon>
        <taxon>Gunneridae</taxon>
        <taxon>Pentapetalae</taxon>
        <taxon>rosids</taxon>
        <taxon>fabids</taxon>
        <taxon>Cucurbitales</taxon>
        <taxon>Cucurbitaceae</taxon>
        <taxon>Benincaseae</taxon>
        <taxon>Citrullus</taxon>
    </lineage>
</organism>
<feature type="transmembrane region" description="Helical" evidence="1">
    <location>
        <begin position="12"/>
        <end position="34"/>
    </location>
</feature>
<gene>
    <name evidence="2" type="ORF">CITCOLO1_LOCUS13283</name>
</gene>
<accession>A0ABP0YR07</accession>
<proteinExistence type="predicted"/>
<keyword evidence="1" id="KW-1133">Transmembrane helix</keyword>
<dbReference type="Proteomes" id="UP001642487">
    <property type="component" value="Chromosome 4"/>
</dbReference>
<evidence type="ECO:0008006" key="4">
    <source>
        <dbReference type="Google" id="ProtNLM"/>
    </source>
</evidence>
<feature type="transmembrane region" description="Helical" evidence="1">
    <location>
        <begin position="84"/>
        <end position="104"/>
    </location>
</feature>
<protein>
    <recommendedName>
        <fullName evidence="4">Secreted protein</fullName>
    </recommendedName>
</protein>
<name>A0ABP0YR07_9ROSI</name>
<evidence type="ECO:0000313" key="3">
    <source>
        <dbReference type="Proteomes" id="UP001642487"/>
    </source>
</evidence>